<sequence>MANDDSSLVDDFNQLKAEDPSAQTDGFYADDVQAAALADNQMEADLLVEDDDVPVTSGEMEIGDLDVESDEVSEDEEAVPGSDNVIG</sequence>
<evidence type="ECO:0000313" key="2">
    <source>
        <dbReference type="EMBL" id="KXK08354.1"/>
    </source>
</evidence>
<evidence type="ECO:0000256" key="1">
    <source>
        <dbReference type="SAM" id="MobiDB-lite"/>
    </source>
</evidence>
<comment type="caution">
    <text evidence="2">The sequence shown here is derived from an EMBL/GenBank/DDBJ whole genome shotgun (WGS) entry which is preliminary data.</text>
</comment>
<dbReference type="EMBL" id="JYPD01000025">
    <property type="protein sequence ID" value="KXK08354.1"/>
    <property type="molecule type" value="Genomic_DNA"/>
</dbReference>
<feature type="region of interest" description="Disordered" evidence="1">
    <location>
        <begin position="64"/>
        <end position="87"/>
    </location>
</feature>
<evidence type="ECO:0000313" key="3">
    <source>
        <dbReference type="Proteomes" id="UP000070449"/>
    </source>
</evidence>
<proteinExistence type="predicted"/>
<feature type="compositionally biased region" description="Acidic residues" evidence="1">
    <location>
        <begin position="64"/>
        <end position="78"/>
    </location>
</feature>
<organism evidence="2 3">
    <name type="scientific">candidate division WS6 bacterium OLB21</name>
    <dbReference type="NCBI Taxonomy" id="1617427"/>
    <lineage>
        <taxon>Bacteria</taxon>
        <taxon>Candidatus Dojkabacteria</taxon>
    </lineage>
</organism>
<gene>
    <name evidence="2" type="ORF">UZ20_WS6002000883</name>
</gene>
<dbReference type="STRING" id="1617427.UZ20_WS6002000883"/>
<feature type="region of interest" description="Disordered" evidence="1">
    <location>
        <begin position="1"/>
        <end position="25"/>
    </location>
</feature>
<name>A0A136KG09_9BACT</name>
<dbReference type="AlphaFoldDB" id="A0A136KG09"/>
<reference evidence="2 3" key="1">
    <citation type="submission" date="2015-02" db="EMBL/GenBank/DDBJ databases">
        <title>Improved understanding of the partial-nitritation anammox process through 23 genomes representing the majority of the microbial community.</title>
        <authorList>
            <person name="Speth D.R."/>
            <person name="In T Zandt M."/>
            <person name="Guerrero Cruz S."/>
            <person name="Jetten M.S."/>
            <person name="Dutilh B.E."/>
        </authorList>
    </citation>
    <scope>NUCLEOTIDE SEQUENCE [LARGE SCALE GENOMIC DNA]</scope>
    <source>
        <strain evidence="2">OLB21</strain>
    </source>
</reference>
<accession>A0A136KG09</accession>
<dbReference type="Proteomes" id="UP000070449">
    <property type="component" value="Unassembled WGS sequence"/>
</dbReference>
<protein>
    <submittedName>
        <fullName evidence="2">Uncharacterized protein</fullName>
    </submittedName>
</protein>